<keyword evidence="2" id="KW-1185">Reference proteome</keyword>
<dbReference type="Proteomes" id="UP000805649">
    <property type="component" value="Unassembled WGS sequence"/>
</dbReference>
<reference evidence="1 2" key="1">
    <citation type="journal article" date="2020" name="Phytopathology">
        <title>Genome Sequence Resources of Colletotrichum truncatum, C. plurivorum, C. musicola, and C. sojae: Four Species Pathogenic to Soybean (Glycine max).</title>
        <authorList>
            <person name="Rogerio F."/>
            <person name="Boufleur T.R."/>
            <person name="Ciampi-Guillardi M."/>
            <person name="Sukno S.A."/>
            <person name="Thon M.R."/>
            <person name="Massola Junior N.S."/>
            <person name="Baroncelli R."/>
        </authorList>
    </citation>
    <scope>NUCLEOTIDE SEQUENCE [LARGE SCALE GENOMIC DNA]</scope>
    <source>
        <strain evidence="1 2">CMES1059</strain>
    </source>
</reference>
<organism evidence="1 2">
    <name type="scientific">Colletotrichum truncatum</name>
    <name type="common">Anthracnose fungus</name>
    <name type="synonym">Colletotrichum capsici</name>
    <dbReference type="NCBI Taxonomy" id="5467"/>
    <lineage>
        <taxon>Eukaryota</taxon>
        <taxon>Fungi</taxon>
        <taxon>Dikarya</taxon>
        <taxon>Ascomycota</taxon>
        <taxon>Pezizomycotina</taxon>
        <taxon>Sordariomycetes</taxon>
        <taxon>Hypocreomycetidae</taxon>
        <taxon>Glomerellales</taxon>
        <taxon>Glomerellaceae</taxon>
        <taxon>Colletotrichum</taxon>
        <taxon>Colletotrichum truncatum species complex</taxon>
    </lineage>
</organism>
<protein>
    <submittedName>
        <fullName evidence="1">Uncharacterized protein</fullName>
    </submittedName>
</protein>
<accession>A0ACC3Z3W7</accession>
<sequence>MSGLSLPHSAITGPGFVGADIRVNGAFPESVYAWLENLEPSRLIYCGTRRDKAPEKGPDPGLRFASTTLTSPTLATSPLSEAWG</sequence>
<evidence type="ECO:0000313" key="2">
    <source>
        <dbReference type="Proteomes" id="UP000805649"/>
    </source>
</evidence>
<comment type="caution">
    <text evidence="1">The sequence shown here is derived from an EMBL/GenBank/DDBJ whole genome shotgun (WGS) entry which is preliminary data.</text>
</comment>
<evidence type="ECO:0000313" key="1">
    <source>
        <dbReference type="EMBL" id="KAL0938769.1"/>
    </source>
</evidence>
<gene>
    <name evidence="1" type="ORF">CTRU02_205379</name>
</gene>
<dbReference type="EMBL" id="VUJX02000003">
    <property type="protein sequence ID" value="KAL0938769.1"/>
    <property type="molecule type" value="Genomic_DNA"/>
</dbReference>
<proteinExistence type="predicted"/>
<name>A0ACC3Z3W7_COLTU</name>